<evidence type="ECO:0000313" key="3">
    <source>
        <dbReference type="Proteomes" id="UP000435112"/>
    </source>
</evidence>
<organism evidence="2 3">
    <name type="scientific">Phytophthora rubi</name>
    <dbReference type="NCBI Taxonomy" id="129364"/>
    <lineage>
        <taxon>Eukaryota</taxon>
        <taxon>Sar</taxon>
        <taxon>Stramenopiles</taxon>
        <taxon>Oomycota</taxon>
        <taxon>Peronosporomycetes</taxon>
        <taxon>Peronosporales</taxon>
        <taxon>Peronosporaceae</taxon>
        <taxon>Phytophthora</taxon>
    </lineage>
</organism>
<name>A0A6A3H5S2_9STRA</name>
<feature type="non-terminal residue" evidence="2">
    <location>
        <position position="1"/>
    </location>
</feature>
<dbReference type="Proteomes" id="UP000435112">
    <property type="component" value="Unassembled WGS sequence"/>
</dbReference>
<reference evidence="2 3" key="1">
    <citation type="submission" date="2018-09" db="EMBL/GenBank/DDBJ databases">
        <title>Genomic investigation of the strawberry pathogen Phytophthora fragariae indicates pathogenicity is determined by transcriptional variation in three key races.</title>
        <authorList>
            <person name="Adams T.M."/>
            <person name="Armitage A.D."/>
            <person name="Sobczyk M.K."/>
            <person name="Bates H.J."/>
            <person name="Dunwell J.M."/>
            <person name="Nellist C.F."/>
            <person name="Harrison R.J."/>
        </authorList>
    </citation>
    <scope>NUCLEOTIDE SEQUENCE [LARGE SCALE GENOMIC DNA]</scope>
    <source>
        <strain evidence="2 3">SCRP324</strain>
    </source>
</reference>
<proteinExistence type="predicted"/>
<evidence type="ECO:0000256" key="1">
    <source>
        <dbReference type="SAM" id="MobiDB-lite"/>
    </source>
</evidence>
<accession>A0A6A3H5S2</accession>
<evidence type="ECO:0000313" key="2">
    <source>
        <dbReference type="EMBL" id="KAE8964384.1"/>
    </source>
</evidence>
<dbReference type="OrthoDB" id="127663at2759"/>
<comment type="caution">
    <text evidence="2">The sequence shown here is derived from an EMBL/GenBank/DDBJ whole genome shotgun (WGS) entry which is preliminary data.</text>
</comment>
<feature type="region of interest" description="Disordered" evidence="1">
    <location>
        <begin position="156"/>
        <end position="176"/>
    </location>
</feature>
<protein>
    <submittedName>
        <fullName evidence="2">Uncharacterized protein</fullName>
    </submittedName>
</protein>
<gene>
    <name evidence="2" type="ORF">PR002_g28991</name>
</gene>
<sequence length="197" mass="21754">ADLEAILDRFNLAELAFEHEQRRLVRYLTNALEPASFRSVVATRLTLQENKKFKNEVVPFCTWVKVLLKEFMTWEQAANSVSSTPAPHGSTPSSSVAAMGVDVVEVATEVEAVVLAEMVQPLLLHHPPELMVPTERPPRGGVALASSASRRSIKYGSARISGQAKPPSFSKRCGRDGSPPLRRACAVCKWRMMRLKT</sequence>
<dbReference type="EMBL" id="QXFU01005436">
    <property type="protein sequence ID" value="KAE8964384.1"/>
    <property type="molecule type" value="Genomic_DNA"/>
</dbReference>
<dbReference type="AlphaFoldDB" id="A0A6A3H5S2"/>